<dbReference type="Gramene" id="EFJ06566">
    <property type="protein sequence ID" value="EFJ06566"/>
    <property type="gene ID" value="SELMODRAFT_430601"/>
</dbReference>
<feature type="transmembrane region" description="Helical" evidence="2">
    <location>
        <begin position="570"/>
        <end position="592"/>
    </location>
</feature>
<reference evidence="5 6" key="1">
    <citation type="journal article" date="2011" name="Science">
        <title>The Selaginella genome identifies genetic changes associated with the evolution of vascular plants.</title>
        <authorList>
            <person name="Banks J.A."/>
            <person name="Nishiyama T."/>
            <person name="Hasebe M."/>
            <person name="Bowman J.L."/>
            <person name="Gribskov M."/>
            <person name="dePamphilis C."/>
            <person name="Albert V.A."/>
            <person name="Aono N."/>
            <person name="Aoyama T."/>
            <person name="Ambrose B.A."/>
            <person name="Ashton N.W."/>
            <person name="Axtell M.J."/>
            <person name="Barker E."/>
            <person name="Barker M.S."/>
            <person name="Bennetzen J.L."/>
            <person name="Bonawitz N.D."/>
            <person name="Chapple C."/>
            <person name="Cheng C."/>
            <person name="Correa L.G."/>
            <person name="Dacre M."/>
            <person name="DeBarry J."/>
            <person name="Dreyer I."/>
            <person name="Elias M."/>
            <person name="Engstrom E.M."/>
            <person name="Estelle M."/>
            <person name="Feng L."/>
            <person name="Finet C."/>
            <person name="Floyd S.K."/>
            <person name="Frommer W.B."/>
            <person name="Fujita T."/>
            <person name="Gramzow L."/>
            <person name="Gutensohn M."/>
            <person name="Harholt J."/>
            <person name="Hattori M."/>
            <person name="Heyl A."/>
            <person name="Hirai T."/>
            <person name="Hiwatashi Y."/>
            <person name="Ishikawa M."/>
            <person name="Iwata M."/>
            <person name="Karol K.G."/>
            <person name="Koehler B."/>
            <person name="Kolukisaoglu U."/>
            <person name="Kubo M."/>
            <person name="Kurata T."/>
            <person name="Lalonde S."/>
            <person name="Li K."/>
            <person name="Li Y."/>
            <person name="Litt A."/>
            <person name="Lyons E."/>
            <person name="Manning G."/>
            <person name="Maruyama T."/>
            <person name="Michael T.P."/>
            <person name="Mikami K."/>
            <person name="Miyazaki S."/>
            <person name="Morinaga S."/>
            <person name="Murata T."/>
            <person name="Mueller-Roeber B."/>
            <person name="Nelson D.R."/>
            <person name="Obara M."/>
            <person name="Oguri Y."/>
            <person name="Olmstead R.G."/>
            <person name="Onodera N."/>
            <person name="Petersen B.L."/>
            <person name="Pils B."/>
            <person name="Prigge M."/>
            <person name="Rensing S.A."/>
            <person name="Riano-Pachon D.M."/>
            <person name="Roberts A.W."/>
            <person name="Sato Y."/>
            <person name="Scheller H.V."/>
            <person name="Schulz B."/>
            <person name="Schulz C."/>
            <person name="Shakirov E.V."/>
            <person name="Shibagaki N."/>
            <person name="Shinohara N."/>
            <person name="Shippen D.E."/>
            <person name="Soerensen I."/>
            <person name="Sotooka R."/>
            <person name="Sugimoto N."/>
            <person name="Sugita M."/>
            <person name="Sumikawa N."/>
            <person name="Tanurdzic M."/>
            <person name="Theissen G."/>
            <person name="Ulvskov P."/>
            <person name="Wakazuki S."/>
            <person name="Weng J.K."/>
            <person name="Willats W.W."/>
            <person name="Wipf D."/>
            <person name="Wolf P.G."/>
            <person name="Yang L."/>
            <person name="Zimmer A.D."/>
            <person name="Zhu Q."/>
            <person name="Mitros T."/>
            <person name="Hellsten U."/>
            <person name="Loque D."/>
            <person name="Otillar R."/>
            <person name="Salamov A."/>
            <person name="Schmutz J."/>
            <person name="Shapiro H."/>
            <person name="Lindquist E."/>
            <person name="Lucas S."/>
            <person name="Rokhsar D."/>
            <person name="Grigoriev I.V."/>
        </authorList>
    </citation>
    <scope>NUCLEOTIDE SEQUENCE [LARGE SCALE GENOMIC DNA]</scope>
</reference>
<dbReference type="InParanoid" id="D8T9X3"/>
<evidence type="ECO:0000256" key="2">
    <source>
        <dbReference type="SAM" id="Phobius"/>
    </source>
</evidence>
<dbReference type="PROSITE" id="PS00108">
    <property type="entry name" value="PROTEIN_KINASE_ST"/>
    <property type="match status" value="1"/>
</dbReference>
<dbReference type="InterPro" id="IPR000719">
    <property type="entry name" value="Prot_kinase_dom"/>
</dbReference>
<dbReference type="PANTHER" id="PTHR44167">
    <property type="entry name" value="OVARIAN-SPECIFIC SERINE/THREONINE-PROTEIN KINASE LOK-RELATED"/>
    <property type="match status" value="1"/>
</dbReference>
<feature type="transmembrane region" description="Helical" evidence="2">
    <location>
        <begin position="641"/>
        <end position="660"/>
    </location>
</feature>
<dbReference type="GO" id="GO:0044773">
    <property type="term" value="P:mitotic DNA damage checkpoint signaling"/>
    <property type="evidence" value="ECO:0000318"/>
    <property type="project" value="GO_Central"/>
</dbReference>
<dbReference type="GO" id="GO:0004674">
    <property type="term" value="F:protein serine/threonine kinase activity"/>
    <property type="evidence" value="ECO:0000318"/>
    <property type="project" value="GO_Central"/>
</dbReference>
<dbReference type="InterPro" id="IPR008271">
    <property type="entry name" value="Ser/Thr_kinase_AS"/>
</dbReference>
<dbReference type="eggNOG" id="KOG0032">
    <property type="taxonomic scope" value="Eukaryota"/>
</dbReference>
<feature type="region of interest" description="Disordered" evidence="1">
    <location>
        <begin position="46"/>
        <end position="71"/>
    </location>
</feature>
<dbReference type="SMART" id="SM00220">
    <property type="entry name" value="S_TKc"/>
    <property type="match status" value="1"/>
</dbReference>
<organism evidence="6">
    <name type="scientific">Selaginella moellendorffii</name>
    <name type="common">Spikemoss</name>
    <dbReference type="NCBI Taxonomy" id="88036"/>
    <lineage>
        <taxon>Eukaryota</taxon>
        <taxon>Viridiplantae</taxon>
        <taxon>Streptophyta</taxon>
        <taxon>Embryophyta</taxon>
        <taxon>Tracheophyta</taxon>
        <taxon>Lycopodiopsida</taxon>
        <taxon>Selaginellales</taxon>
        <taxon>Selaginellaceae</taxon>
        <taxon>Selaginella</taxon>
    </lineage>
</organism>
<keyword evidence="6" id="KW-1185">Reference proteome</keyword>
<dbReference type="Gene3D" id="1.10.510.10">
    <property type="entry name" value="Transferase(Phosphotransferase) domain 1"/>
    <property type="match status" value="1"/>
</dbReference>
<dbReference type="PANTHER" id="PTHR44167:SF18">
    <property type="entry name" value="PROTEIN KINASE DOMAIN-CONTAINING PROTEIN"/>
    <property type="match status" value="1"/>
</dbReference>
<dbReference type="KEGG" id="smo:SELMODRAFT_430601"/>
<dbReference type="GO" id="GO:0005634">
    <property type="term" value="C:nucleus"/>
    <property type="evidence" value="ECO:0000318"/>
    <property type="project" value="GO_Central"/>
</dbReference>
<dbReference type="Pfam" id="PF00069">
    <property type="entry name" value="Pkinase"/>
    <property type="match status" value="1"/>
</dbReference>
<proteinExistence type="predicted"/>
<evidence type="ECO:0000313" key="5">
    <source>
        <dbReference type="EMBL" id="EFJ06566.1"/>
    </source>
</evidence>
<name>D8T9X3_SELML</name>
<evidence type="ECO:0000259" key="4">
    <source>
        <dbReference type="PROSITE" id="PS50011"/>
    </source>
</evidence>
<evidence type="ECO:0000256" key="3">
    <source>
        <dbReference type="SAM" id="SignalP"/>
    </source>
</evidence>
<dbReference type="EMBL" id="GL377699">
    <property type="protein sequence ID" value="EFJ06566.1"/>
    <property type="molecule type" value="Genomic_DNA"/>
</dbReference>
<dbReference type="HOGENOM" id="CLU_398711_0_0_1"/>
<feature type="transmembrane region" description="Helical" evidence="2">
    <location>
        <begin position="672"/>
        <end position="689"/>
    </location>
</feature>
<feature type="domain" description="Protein kinase" evidence="4">
    <location>
        <begin position="188"/>
        <end position="444"/>
    </location>
</feature>
<dbReference type="GO" id="GO:0005524">
    <property type="term" value="F:ATP binding"/>
    <property type="evidence" value="ECO:0007669"/>
    <property type="project" value="InterPro"/>
</dbReference>
<dbReference type="GO" id="GO:0005737">
    <property type="term" value="C:cytoplasm"/>
    <property type="evidence" value="ECO:0000318"/>
    <property type="project" value="GO_Central"/>
</dbReference>
<dbReference type="PROSITE" id="PS50011">
    <property type="entry name" value="PROTEIN_KINASE_DOM"/>
    <property type="match status" value="1"/>
</dbReference>
<feature type="chain" id="PRO_5003123414" description="Protein kinase domain-containing protein" evidence="3">
    <location>
        <begin position="27"/>
        <end position="691"/>
    </location>
</feature>
<keyword evidence="2" id="KW-0472">Membrane</keyword>
<dbReference type="AlphaFoldDB" id="D8T9X3"/>
<evidence type="ECO:0000313" key="6">
    <source>
        <dbReference type="Proteomes" id="UP000001514"/>
    </source>
</evidence>
<dbReference type="SUPFAM" id="SSF56112">
    <property type="entry name" value="Protein kinase-like (PK-like)"/>
    <property type="match status" value="1"/>
</dbReference>
<keyword evidence="3" id="KW-0732">Signal</keyword>
<dbReference type="InterPro" id="IPR011009">
    <property type="entry name" value="Kinase-like_dom_sf"/>
</dbReference>
<dbReference type="Proteomes" id="UP000001514">
    <property type="component" value="Unassembled WGS sequence"/>
</dbReference>
<protein>
    <recommendedName>
        <fullName evidence="4">Protein kinase domain-containing protein</fullName>
    </recommendedName>
</protein>
<sequence length="691" mass="76343">MGPMASSRIGIFLIIGISDISIVLQGQSLFTDTGINQTEFYVLPKDNAGRPDQCRHSQPHSRSPPRAIPGYPWDIHGNPCKHRPGSFQSSHCSFADGSSLEFQGEAGSSTAGSQALFAIVGGTRRFEGATGTAKETSKGNNLYVVEFTAKLPLGHANTRCLIAMTVWRAVESGELVVSEELSSLRKMYDVGFELGKGGQGTVHLVSFRMGGKLLAAKSFERSGEREKEIMLKLNGCHGTLEIYDMVEEERKGRWWGSLILELCSCTLRDRLKMVGRLADDEAAFVTKSLAETLREMHNLGVVHRDMKLENVLLTHPAQPYEVKLSDFGVATDRADEMHHLCGTPGYMSPDVLRAGEGGWPKYYTQAVDVWGLGLILYELVSGRVAFPEYHSDYVELLLKSVDNVEFALDWSDVLSEAKDLIMGMLEVYPSRRLTVEQVLGHPWIVNNTSELFTRNLICKIMLLDSHVKSSDTWRFVSLNAIHVAKCQNQFDLLALSSSRSTKSAACRGRTLSLMEEAGKIAEANAAPNKEALKFAKLLITPFTFVASTCLQSGISLIKENATPVEKGRCFHFLLASTISAFGLAWCLIAFLDNGQGKALEAKKLMLSMWMIFFVSLSVMMTPLFFSLLYVVYDFNDAKASWSTMGTCFLVGILILVGSYVKKLMKIPLRGTYITLLIIIAANSYGSTLYNK</sequence>
<accession>D8T9X3</accession>
<feature type="signal peptide" evidence="3">
    <location>
        <begin position="1"/>
        <end position="26"/>
    </location>
</feature>
<gene>
    <name evidence="5" type="ORF">SELMODRAFT_430601</name>
</gene>
<evidence type="ECO:0000256" key="1">
    <source>
        <dbReference type="SAM" id="MobiDB-lite"/>
    </source>
</evidence>
<feature type="transmembrane region" description="Helical" evidence="2">
    <location>
        <begin position="604"/>
        <end position="629"/>
    </location>
</feature>
<keyword evidence="2" id="KW-1133">Transmembrane helix</keyword>
<keyword evidence="2" id="KW-0812">Transmembrane</keyword>